<keyword evidence="3" id="KW-1185">Reference proteome</keyword>
<dbReference type="GO" id="GO:0019365">
    <property type="term" value="P:pyridine nucleotide salvage"/>
    <property type="evidence" value="ECO:0007669"/>
    <property type="project" value="InterPro"/>
</dbReference>
<organism evidence="2 3">
    <name type="scientific">Clostridium oryzae</name>
    <dbReference type="NCBI Taxonomy" id="1450648"/>
    <lineage>
        <taxon>Bacteria</taxon>
        <taxon>Bacillati</taxon>
        <taxon>Bacillota</taxon>
        <taxon>Clostridia</taxon>
        <taxon>Eubacteriales</taxon>
        <taxon>Clostridiaceae</taxon>
        <taxon>Clostridium</taxon>
    </lineage>
</organism>
<sequence length="209" mass="24056">MDKFEQLKKEVIGSELNFNELDMNMTVLVVVDMVRGFMYEGALASPRVISIIPKIMELVNKCDKADKIFFADCHKENSVEFKSYPKHCIENTSEVELAEELKQAAADNKNIHIIYKNSTNGFHAPDFQKWLSQNKEKIDNYIVVGCVTDICCLQFTLTLNSYFNEYNLKKRIIVPENGVETYDFGVHNGELMNMFALYNMKINGIEIVK</sequence>
<accession>A0A1V4IUU0</accession>
<dbReference type="InterPro" id="IPR036380">
    <property type="entry name" value="Isochorismatase-like_sf"/>
</dbReference>
<feature type="domain" description="Isochorismatase-like" evidence="1">
    <location>
        <begin position="26"/>
        <end position="196"/>
    </location>
</feature>
<dbReference type="RefSeq" id="WP_079422489.1">
    <property type="nucleotide sequence ID" value="NZ_MZGV01000008.1"/>
</dbReference>
<dbReference type="InterPro" id="IPR044717">
    <property type="entry name" value="NIC1"/>
</dbReference>
<reference evidence="2 3" key="1">
    <citation type="submission" date="2017-03" db="EMBL/GenBank/DDBJ databases">
        <title>Genome sequence of Clostridium oryzae DSM 28571.</title>
        <authorList>
            <person name="Poehlein A."/>
            <person name="Daniel R."/>
        </authorList>
    </citation>
    <scope>NUCLEOTIDE SEQUENCE [LARGE SCALE GENOMIC DNA]</scope>
    <source>
        <strain evidence="2 3">DSM 28571</strain>
    </source>
</reference>
<dbReference type="EMBL" id="MZGV01000008">
    <property type="protein sequence ID" value="OPJ63555.1"/>
    <property type="molecule type" value="Genomic_DNA"/>
</dbReference>
<evidence type="ECO:0000259" key="1">
    <source>
        <dbReference type="Pfam" id="PF00857"/>
    </source>
</evidence>
<dbReference type="PANTHER" id="PTHR47297:SF2">
    <property type="entry name" value="OS02G0606800 PROTEIN"/>
    <property type="match status" value="1"/>
</dbReference>
<dbReference type="GO" id="GO:0008936">
    <property type="term" value="F:nicotinamidase activity"/>
    <property type="evidence" value="ECO:0007669"/>
    <property type="project" value="InterPro"/>
</dbReference>
<proteinExistence type="predicted"/>
<comment type="caution">
    <text evidence="2">The sequence shown here is derived from an EMBL/GenBank/DDBJ whole genome shotgun (WGS) entry which is preliminary data.</text>
</comment>
<evidence type="ECO:0000313" key="2">
    <source>
        <dbReference type="EMBL" id="OPJ63555.1"/>
    </source>
</evidence>
<dbReference type="Pfam" id="PF00857">
    <property type="entry name" value="Isochorismatase"/>
    <property type="match status" value="1"/>
</dbReference>
<dbReference type="PANTHER" id="PTHR47297">
    <property type="match status" value="1"/>
</dbReference>
<dbReference type="InterPro" id="IPR000868">
    <property type="entry name" value="Isochorismatase-like_dom"/>
</dbReference>
<dbReference type="STRING" id="1450648.CLORY_10630"/>
<name>A0A1V4IUU0_9CLOT</name>
<evidence type="ECO:0000313" key="3">
    <source>
        <dbReference type="Proteomes" id="UP000190080"/>
    </source>
</evidence>
<gene>
    <name evidence="2" type="ORF">CLORY_10630</name>
</gene>
<dbReference type="CDD" id="cd00431">
    <property type="entry name" value="cysteine_hydrolases"/>
    <property type="match status" value="1"/>
</dbReference>
<dbReference type="Gene3D" id="3.40.50.850">
    <property type="entry name" value="Isochorismatase-like"/>
    <property type="match status" value="1"/>
</dbReference>
<dbReference type="Proteomes" id="UP000190080">
    <property type="component" value="Unassembled WGS sequence"/>
</dbReference>
<dbReference type="AlphaFoldDB" id="A0A1V4IUU0"/>
<dbReference type="OrthoDB" id="9796485at2"/>
<protein>
    <submittedName>
        <fullName evidence="2">Isochorismatase family protein</fullName>
    </submittedName>
</protein>
<dbReference type="SUPFAM" id="SSF52499">
    <property type="entry name" value="Isochorismatase-like hydrolases"/>
    <property type="match status" value="1"/>
</dbReference>